<keyword evidence="2" id="KW-1185">Reference proteome</keyword>
<organism evidence="1 2">
    <name type="scientific">Pararhodospirillum photometricum DSM 122</name>
    <dbReference type="NCBI Taxonomy" id="1150469"/>
    <lineage>
        <taxon>Bacteria</taxon>
        <taxon>Pseudomonadati</taxon>
        <taxon>Pseudomonadota</taxon>
        <taxon>Alphaproteobacteria</taxon>
        <taxon>Rhodospirillales</taxon>
        <taxon>Rhodospirillaceae</taxon>
        <taxon>Pararhodospirillum</taxon>
    </lineage>
</organism>
<name>H6SP40_PARPM</name>
<dbReference type="eggNOG" id="ENOG50318B0">
    <property type="taxonomic scope" value="Bacteria"/>
</dbReference>
<dbReference type="Proteomes" id="UP000033220">
    <property type="component" value="Chromosome DSM 122"/>
</dbReference>
<protein>
    <recommendedName>
        <fullName evidence="3">HEPN domain-containing protein</fullName>
    </recommendedName>
</protein>
<dbReference type="KEGG" id="rpm:RSPPHO_00486"/>
<dbReference type="SUPFAM" id="SSF81593">
    <property type="entry name" value="Nucleotidyltransferase substrate binding subunit/domain"/>
    <property type="match status" value="1"/>
</dbReference>
<gene>
    <name evidence="1" type="ORF">RSPPHO_00486</name>
</gene>
<evidence type="ECO:0008006" key="3">
    <source>
        <dbReference type="Google" id="ProtNLM"/>
    </source>
</evidence>
<evidence type="ECO:0000313" key="1">
    <source>
        <dbReference type="EMBL" id="CCG07112.1"/>
    </source>
</evidence>
<reference evidence="1 2" key="1">
    <citation type="submission" date="2012-02" db="EMBL/GenBank/DDBJ databases">
        <title>Shotgun genome sequence of Phaeospirillum photometricum DSM 122.</title>
        <authorList>
            <person name="Duquesne K."/>
            <person name="Sturgis J."/>
        </authorList>
    </citation>
    <scope>NUCLEOTIDE SEQUENCE [LARGE SCALE GENOMIC DNA]</scope>
    <source>
        <strain evidence="2">DSM122</strain>
    </source>
</reference>
<sequence>MRARGARSRCCPRRVFALMTPTPQDRKVFDRLDEAARGYQARAEQFITQGQRPSLVFNVGSVALEHTLVALCAFHGRMPLNHTYTDLLETVEEVMDLPAALAEEIRALDGAFGLCSLDEACTTTPGPEDAVRVLRLCRDVRALIPVS</sequence>
<dbReference type="AlphaFoldDB" id="H6SP40"/>
<dbReference type="EMBL" id="HE663493">
    <property type="protein sequence ID" value="CCG07112.1"/>
    <property type="molecule type" value="Genomic_DNA"/>
</dbReference>
<accession>H6SP40</accession>
<proteinExistence type="predicted"/>
<dbReference type="HOGENOM" id="CLU_1833228_0_0_5"/>
<evidence type="ECO:0000313" key="2">
    <source>
        <dbReference type="Proteomes" id="UP000033220"/>
    </source>
</evidence>
<dbReference type="PATRIC" id="fig|1150469.3.peg.573"/>